<organism evidence="1 2">
    <name type="scientific">Streptomyces pimonensis</name>
    <dbReference type="NCBI Taxonomy" id="2860288"/>
    <lineage>
        <taxon>Bacteria</taxon>
        <taxon>Bacillati</taxon>
        <taxon>Actinomycetota</taxon>
        <taxon>Actinomycetes</taxon>
        <taxon>Kitasatosporales</taxon>
        <taxon>Streptomycetaceae</taxon>
        <taxon>Streptomyces</taxon>
    </lineage>
</organism>
<proteinExistence type="predicted"/>
<evidence type="ECO:0000313" key="1">
    <source>
        <dbReference type="EMBL" id="MEZ3178807.1"/>
    </source>
</evidence>
<dbReference type="Proteomes" id="UP001567537">
    <property type="component" value="Unassembled WGS sequence"/>
</dbReference>
<name>A0ABV4IVU8_9ACTN</name>
<dbReference type="RefSeq" id="WP_371237125.1">
    <property type="nucleotide sequence ID" value="NZ_JAHWZY010000007.1"/>
</dbReference>
<dbReference type="InterPro" id="IPR008868">
    <property type="entry name" value="TniB"/>
</dbReference>
<comment type="caution">
    <text evidence="1">The sequence shown here is derived from an EMBL/GenBank/DDBJ whole genome shotgun (WGS) entry which is preliminary data.</text>
</comment>
<keyword evidence="2" id="KW-1185">Reference proteome</keyword>
<accession>A0ABV4IVU8</accession>
<sequence>MTDRTPNGASLPLDNLTLSRKEGFRQLAEAPKRIQPDLMTVGQVALLDEPAHAAYNRLRRDWHANLGPIKTPQLNALQDDLWDIIDSNVQDGDKPKGAVAVDAFPGLGKTTAVLHFAQEFHRREIAELGRLTQDGNERWPVCRVGLTSNIGMKDFNRSILEFFAHPARFRGTSAQFLQRALDCVLDCETRILIIDDLHFLKWSDRNGREVSNHFKHIANEFPVTLIFVGVELEARGLYSEMDMGGDVTLAQTARRTTPLTMAPFSVNDDQSRRQWRGLLLWLEKRLILANKFPGMLADELSDYIYARTTGHIGSLMTLINRGCQRAVRTGAERLDADLLNSVKIDAASEQARKQLEAGLRARSWTSKVNLVPSATSKKQASR</sequence>
<dbReference type="InterPro" id="IPR027417">
    <property type="entry name" value="P-loop_NTPase"/>
</dbReference>
<reference evidence="1 2" key="1">
    <citation type="journal article" date="2021" name="Res Sq">
        <title>Streptomyces Pimoensis sp. nov., Isolated From the Taklimakan Desert in Xinjiang, China.</title>
        <authorList>
            <person name="Zhang P."/>
            <person name="Luo X."/>
            <person name="Luo X."/>
            <person name="Liu Z."/>
            <person name="Xia Z."/>
            <person name="Wan C."/>
            <person name="zhang L."/>
        </authorList>
    </citation>
    <scope>NUCLEOTIDE SEQUENCE [LARGE SCALE GENOMIC DNA]</scope>
    <source>
        <strain evidence="1 2">TRM75549</strain>
    </source>
</reference>
<gene>
    <name evidence="1" type="ORF">KYY02_08850</name>
</gene>
<dbReference type="Gene3D" id="3.40.50.300">
    <property type="entry name" value="P-loop containing nucleotide triphosphate hydrolases"/>
    <property type="match status" value="1"/>
</dbReference>
<dbReference type="SUPFAM" id="SSF52540">
    <property type="entry name" value="P-loop containing nucleoside triphosphate hydrolases"/>
    <property type="match status" value="1"/>
</dbReference>
<evidence type="ECO:0000313" key="2">
    <source>
        <dbReference type="Proteomes" id="UP001567537"/>
    </source>
</evidence>
<protein>
    <submittedName>
        <fullName evidence="1">TniB family NTP-binding protein</fullName>
    </submittedName>
</protein>
<dbReference type="Pfam" id="PF05621">
    <property type="entry name" value="TniB"/>
    <property type="match status" value="1"/>
</dbReference>
<dbReference type="EMBL" id="JAHWZY010000007">
    <property type="protein sequence ID" value="MEZ3178807.1"/>
    <property type="molecule type" value="Genomic_DNA"/>
</dbReference>